<gene>
    <name evidence="1" type="ORF">EJ997_11280</name>
</gene>
<dbReference type="EMBL" id="CP034593">
    <property type="protein sequence ID" value="AZQ77836.1"/>
    <property type="molecule type" value="Genomic_DNA"/>
</dbReference>
<keyword evidence="2" id="KW-1185">Reference proteome</keyword>
<name>A0A3S9PZX1_9ACTO</name>
<evidence type="ECO:0008006" key="3">
    <source>
        <dbReference type="Google" id="ProtNLM"/>
    </source>
</evidence>
<dbReference type="OrthoDB" id="3253043at2"/>
<dbReference type="SUPFAM" id="SSF52218">
    <property type="entry name" value="Flavoproteins"/>
    <property type="match status" value="1"/>
</dbReference>
<dbReference type="RefSeq" id="WP_126704639.1">
    <property type="nucleotide sequence ID" value="NZ_CP034593.1"/>
</dbReference>
<proteinExistence type="predicted"/>
<reference evidence="1 2" key="1">
    <citation type="submission" date="2018-12" db="EMBL/GenBank/DDBJ databases">
        <title>Complete genome sequence of Flaviflexus sp. H23T48.</title>
        <authorList>
            <person name="Bae J.-W."/>
            <person name="Lee J.-Y."/>
        </authorList>
    </citation>
    <scope>NUCLEOTIDE SEQUENCE [LARGE SCALE GENOMIC DNA]</scope>
    <source>
        <strain evidence="1 2">H23T48</strain>
    </source>
</reference>
<dbReference type="AlphaFoldDB" id="A0A3S9PZX1"/>
<evidence type="ECO:0000313" key="1">
    <source>
        <dbReference type="EMBL" id="AZQ77836.1"/>
    </source>
</evidence>
<dbReference type="InterPro" id="IPR029039">
    <property type="entry name" value="Flavoprotein-like_sf"/>
</dbReference>
<accession>A0A3S9PZX1</accession>
<dbReference type="Proteomes" id="UP000280344">
    <property type="component" value="Chromosome"/>
</dbReference>
<organism evidence="1 2">
    <name type="scientific">Flaviflexus ciconiae</name>
    <dbReference type="NCBI Taxonomy" id="2496867"/>
    <lineage>
        <taxon>Bacteria</taxon>
        <taxon>Bacillati</taxon>
        <taxon>Actinomycetota</taxon>
        <taxon>Actinomycetes</taxon>
        <taxon>Actinomycetales</taxon>
        <taxon>Actinomycetaceae</taxon>
        <taxon>Flaviflexus</taxon>
    </lineage>
</organism>
<dbReference type="KEGG" id="flh:EJ997_11280"/>
<evidence type="ECO:0000313" key="2">
    <source>
        <dbReference type="Proteomes" id="UP000280344"/>
    </source>
</evidence>
<protein>
    <recommendedName>
        <fullName evidence="3">Flavodoxin-like domain-containing protein</fullName>
    </recommendedName>
</protein>
<sequence>MKVLIVRESYFGNGTKVVDSVATAIAQQLGDDAVEVVEAGEAPISLPEDLVALIVSAPTHELSLPTPKTRQAAREQGAANGFEHGLREWIDAVEVRDNLMVIAIDTCTKISSVIGSASKAAVKGLKKRGFTDVHRGPSFLVGGTEGPLQSDEINKAQAWGKEFGAGVLTSVA</sequence>